<feature type="coiled-coil region" evidence="1">
    <location>
        <begin position="52"/>
        <end position="86"/>
    </location>
</feature>
<keyword evidence="2" id="KW-0472">Membrane</keyword>
<name>A0A9D7SYK9_9BACT</name>
<dbReference type="AlphaFoldDB" id="A0A9D7SYK9"/>
<keyword evidence="2" id="KW-0812">Transmembrane</keyword>
<dbReference type="Proteomes" id="UP000808337">
    <property type="component" value="Unassembled WGS sequence"/>
</dbReference>
<keyword evidence="2" id="KW-1133">Transmembrane helix</keyword>
<evidence type="ECO:0000313" key="4">
    <source>
        <dbReference type="Proteomes" id="UP000808337"/>
    </source>
</evidence>
<keyword evidence="1" id="KW-0175">Coiled coil</keyword>
<comment type="caution">
    <text evidence="3">The sequence shown here is derived from an EMBL/GenBank/DDBJ whole genome shotgun (WGS) entry which is preliminary data.</text>
</comment>
<reference evidence="3 4" key="1">
    <citation type="submission" date="2020-10" db="EMBL/GenBank/DDBJ databases">
        <title>Connecting structure to function with the recovery of over 1000 high-quality activated sludge metagenome-assembled genomes encoding full-length rRNA genes using long-read sequencing.</title>
        <authorList>
            <person name="Singleton C.M."/>
            <person name="Petriglieri F."/>
            <person name="Kristensen J.M."/>
            <person name="Kirkegaard R.H."/>
            <person name="Michaelsen T.Y."/>
            <person name="Andersen M.H."/>
            <person name="Karst S.M."/>
            <person name="Dueholm M.S."/>
            <person name="Nielsen P.H."/>
            <person name="Albertsen M."/>
        </authorList>
    </citation>
    <scope>NUCLEOTIDE SEQUENCE [LARGE SCALE GENOMIC DNA]</scope>
    <source>
        <strain evidence="3">Ribe_18-Q3-R11-54_MAXAC.273</strain>
    </source>
</reference>
<organism evidence="3 4">
    <name type="scientific">Candidatus Opimibacter skivensis</name>
    <dbReference type="NCBI Taxonomy" id="2982028"/>
    <lineage>
        <taxon>Bacteria</taxon>
        <taxon>Pseudomonadati</taxon>
        <taxon>Bacteroidota</taxon>
        <taxon>Saprospiria</taxon>
        <taxon>Saprospirales</taxon>
        <taxon>Saprospiraceae</taxon>
        <taxon>Candidatus Opimibacter</taxon>
    </lineage>
</organism>
<proteinExistence type="predicted"/>
<dbReference type="EMBL" id="JADKGY010000029">
    <property type="protein sequence ID" value="MBK9984337.1"/>
    <property type="molecule type" value="Genomic_DNA"/>
</dbReference>
<feature type="transmembrane region" description="Helical" evidence="2">
    <location>
        <begin position="20"/>
        <end position="37"/>
    </location>
</feature>
<evidence type="ECO:0000256" key="2">
    <source>
        <dbReference type="SAM" id="Phobius"/>
    </source>
</evidence>
<accession>A0A9D7SYK9</accession>
<protein>
    <submittedName>
        <fullName evidence="3">Septum formation initiator family protein</fullName>
    </submittedName>
</protein>
<dbReference type="Pfam" id="PF04977">
    <property type="entry name" value="DivIC"/>
    <property type="match status" value="1"/>
</dbReference>
<evidence type="ECO:0000256" key="1">
    <source>
        <dbReference type="SAM" id="Coils"/>
    </source>
</evidence>
<dbReference type="InterPro" id="IPR007060">
    <property type="entry name" value="FtsL/DivIC"/>
</dbReference>
<gene>
    <name evidence="3" type="ORF">IPP15_18555</name>
</gene>
<evidence type="ECO:0000313" key="3">
    <source>
        <dbReference type="EMBL" id="MBK9984337.1"/>
    </source>
</evidence>
<sequence>MKNLIHLRLVISNLIAAGWLNKYSVAAGLFVIWMLFFDKHNFFTQWSLRSSVHQLESSITDYQAQLAKAEAEHQDLMNNREKFAREKYLMHRPDEDVFIFQ</sequence>